<comment type="caution">
    <text evidence="1">The sequence shown here is derived from an EMBL/GenBank/DDBJ whole genome shotgun (WGS) entry which is preliminary data.</text>
</comment>
<evidence type="ECO:0000313" key="2">
    <source>
        <dbReference type="Proteomes" id="UP001152651"/>
    </source>
</evidence>
<sequence length="56" mass="6816">MKNIESYLQIMKLLWQREPKIKNSFLVYYLTPEQRYERLKELMAPMSGNRIHSGNK</sequence>
<name>A0ABN8TCQ5_9ENTR</name>
<proteinExistence type="predicted"/>
<organism evidence="1 2">
    <name type="scientific">Pseudocitrobacter vendiensis</name>
    <dbReference type="NCBI Taxonomy" id="2488306"/>
    <lineage>
        <taxon>Bacteria</taxon>
        <taxon>Pseudomonadati</taxon>
        <taxon>Pseudomonadota</taxon>
        <taxon>Gammaproteobacteria</taxon>
        <taxon>Enterobacterales</taxon>
        <taxon>Enterobacteriaceae</taxon>
        <taxon>Pseudocitrobacter</taxon>
    </lineage>
</organism>
<dbReference type="RefSeq" id="WP_253897634.1">
    <property type="nucleotide sequence ID" value="NZ_CALSBS010000006.1"/>
</dbReference>
<reference evidence="1" key="1">
    <citation type="submission" date="2022-05" db="EMBL/GenBank/DDBJ databases">
        <authorList>
            <person name="Blom J."/>
        </authorList>
    </citation>
    <scope>NUCLEOTIDE SEQUENCE</scope>
    <source>
        <strain evidence="1">Type strain: CPO20170097</strain>
    </source>
</reference>
<protein>
    <submittedName>
        <fullName evidence="1">Uncharacterized protein</fullName>
    </submittedName>
</protein>
<gene>
    <name evidence="1" type="ORF">FBBNIHIM_08865</name>
</gene>
<evidence type="ECO:0000313" key="1">
    <source>
        <dbReference type="EMBL" id="CAH6636926.1"/>
    </source>
</evidence>
<dbReference type="EMBL" id="CALSBS010000006">
    <property type="protein sequence ID" value="CAH6636926.1"/>
    <property type="molecule type" value="Genomic_DNA"/>
</dbReference>
<keyword evidence="2" id="KW-1185">Reference proteome</keyword>
<accession>A0ABN8TCQ5</accession>
<dbReference type="Proteomes" id="UP001152651">
    <property type="component" value="Unassembled WGS sequence"/>
</dbReference>